<dbReference type="OrthoDB" id="9815121at2"/>
<dbReference type="Proteomes" id="UP000028481">
    <property type="component" value="Chromosome"/>
</dbReference>
<dbReference type="KEGG" id="tcm:HL41_05705"/>
<protein>
    <recommendedName>
        <fullName evidence="4">Cell division protein FtsX</fullName>
    </recommendedName>
</protein>
<keyword evidence="3" id="KW-1185">Reference proteome</keyword>
<gene>
    <name evidence="2" type="ORF">HL41_05705</name>
</gene>
<dbReference type="EMBL" id="CP008796">
    <property type="protein sequence ID" value="AIH04281.1"/>
    <property type="molecule type" value="Genomic_DNA"/>
</dbReference>
<keyword evidence="1" id="KW-0812">Transmembrane</keyword>
<dbReference type="RefSeq" id="WP_038060233.1">
    <property type="nucleotide sequence ID" value="NZ_CP008796.1"/>
</dbReference>
<keyword evidence="1" id="KW-1133">Transmembrane helix</keyword>
<dbReference type="HOGENOM" id="CLU_972988_0_0_0"/>
<reference evidence="2 3" key="1">
    <citation type="journal article" date="2015" name="Genome Announc.">
        <title>Genome Sequence of a Sulfate-Reducing Thermophilic Bacterium, Thermodesulfobacterium commune DSM 2178T (Phylum Thermodesulfobacteria).</title>
        <authorList>
            <person name="Bhatnagar S."/>
            <person name="Badger J.H."/>
            <person name="Madupu R."/>
            <person name="Khouri H.M."/>
            <person name="O'Connor E.M."/>
            <person name="Robb F.T."/>
            <person name="Ward N.L."/>
            <person name="Eisen J.A."/>
        </authorList>
    </citation>
    <scope>NUCLEOTIDE SEQUENCE [LARGE SCALE GENOMIC DNA]</scope>
    <source>
        <strain evidence="2 3">DSM 2178</strain>
    </source>
</reference>
<feature type="transmembrane region" description="Helical" evidence="1">
    <location>
        <begin position="14"/>
        <end position="41"/>
    </location>
</feature>
<sequence length="286" mass="33783">MFKLLAKLEIKKGLLYYLFFILFFFFWNFFSLALIYAYGVLFTLEKHWKDQITLTLFYYPKDQEQLELFIKGLQNSFSSFTEKIEVVTPEMVLNQAQKNLPKEITQIFTEEELKENLPFLIKIYPKSLGSYIELTERLKLIAASTPALELQNPKYFKFLKLSFFLKSGIIGFWFSWIIVYLGAIFFINNLLNNLLYQQYKLILLLGGNPFYLKFIRLGFLVSLITLGFFSSGATFYLAVNSLTSIINFPLLDIFWVNPWYSLVYFILLVVLIPFLSVWISFWGYEI</sequence>
<feature type="transmembrane region" description="Helical" evidence="1">
    <location>
        <begin position="163"/>
        <end position="188"/>
    </location>
</feature>
<evidence type="ECO:0000256" key="1">
    <source>
        <dbReference type="SAM" id="Phobius"/>
    </source>
</evidence>
<proteinExistence type="predicted"/>
<feature type="transmembrane region" description="Helical" evidence="1">
    <location>
        <begin position="259"/>
        <end position="284"/>
    </location>
</feature>
<evidence type="ECO:0008006" key="4">
    <source>
        <dbReference type="Google" id="ProtNLM"/>
    </source>
</evidence>
<accession>A0A075WTT2</accession>
<keyword evidence="1" id="KW-0472">Membrane</keyword>
<evidence type="ECO:0000313" key="2">
    <source>
        <dbReference type="EMBL" id="AIH04281.1"/>
    </source>
</evidence>
<dbReference type="eggNOG" id="ENOG5030CAF">
    <property type="taxonomic scope" value="Bacteria"/>
</dbReference>
<feature type="transmembrane region" description="Helical" evidence="1">
    <location>
        <begin position="219"/>
        <end position="239"/>
    </location>
</feature>
<dbReference type="STRING" id="289377.HL41_05705"/>
<dbReference type="AlphaFoldDB" id="A0A075WTT2"/>
<organism evidence="2 3">
    <name type="scientific">Thermodesulfobacterium commune DSM 2178</name>
    <dbReference type="NCBI Taxonomy" id="289377"/>
    <lineage>
        <taxon>Bacteria</taxon>
        <taxon>Pseudomonadati</taxon>
        <taxon>Thermodesulfobacteriota</taxon>
        <taxon>Thermodesulfobacteria</taxon>
        <taxon>Thermodesulfobacteriales</taxon>
        <taxon>Thermodesulfobacteriaceae</taxon>
        <taxon>Thermodesulfobacterium</taxon>
    </lineage>
</organism>
<evidence type="ECO:0000313" key="3">
    <source>
        <dbReference type="Proteomes" id="UP000028481"/>
    </source>
</evidence>
<name>A0A075WTT2_9BACT</name>
<dbReference type="PaxDb" id="289377-HL41_05705"/>